<proteinExistence type="predicted"/>
<name>A0ACC0YNG5_9ROSI</name>
<dbReference type="Proteomes" id="UP001163603">
    <property type="component" value="Chromosome 5"/>
</dbReference>
<sequence>MDVRSRRARQTSPDRAKLSLQHPRHHQPPKLKPIKKVQVVYYVTRNGLLEHPHYMEVSHFATQPLRLKDVMERLIALRGKGMPSLYSWSCKRSYKNGYVWNDLSENDIIFPANGGEYVLKGSELLEGRSDNVEKLQQLNVSSRQLIQEPKEPFRTPAYEYQDYEDEFEEDEEKTSFTSSRTSHSRCSRGVSTDELDEPEPPKLPVTESTPTLTRSPPSLSSILSQENPTNNNNNKNNNNNTSRRFEDGDPAVTESAPSRNSVFLQLISCGNLAVPKAKSNNSNVVRRSSSDLHRGVLCKRAVKVAEEEDKDMISFMSENPRFGNLQSEEKEYFSGSIVESVSKDRVQTQPVLKKSNSYNEERSSKAAIMEEIKVEEDEEEKRTNNGVKTKCIPRKKSSSSSSSKKIIRK</sequence>
<accession>A0ACC0YNG5</accession>
<reference evidence="2" key="1">
    <citation type="journal article" date="2023" name="G3 (Bethesda)">
        <title>Genome assembly and association tests identify interacting loci associated with vigor, precocity, and sex in interspecific pistachio rootstocks.</title>
        <authorList>
            <person name="Palmer W."/>
            <person name="Jacygrad E."/>
            <person name="Sagayaradj S."/>
            <person name="Cavanaugh K."/>
            <person name="Han R."/>
            <person name="Bertier L."/>
            <person name="Beede B."/>
            <person name="Kafkas S."/>
            <person name="Golino D."/>
            <person name="Preece J."/>
            <person name="Michelmore R."/>
        </authorList>
    </citation>
    <scope>NUCLEOTIDE SEQUENCE [LARGE SCALE GENOMIC DNA]</scope>
</reference>
<evidence type="ECO:0000313" key="2">
    <source>
        <dbReference type="Proteomes" id="UP001163603"/>
    </source>
</evidence>
<keyword evidence="2" id="KW-1185">Reference proteome</keyword>
<comment type="caution">
    <text evidence="1">The sequence shown here is derived from an EMBL/GenBank/DDBJ whole genome shotgun (WGS) entry which is preliminary data.</text>
</comment>
<evidence type="ECO:0000313" key="1">
    <source>
        <dbReference type="EMBL" id="KAJ0040013.1"/>
    </source>
</evidence>
<gene>
    <name evidence="1" type="ORF">Pint_26632</name>
</gene>
<dbReference type="EMBL" id="CM047740">
    <property type="protein sequence ID" value="KAJ0040013.1"/>
    <property type="molecule type" value="Genomic_DNA"/>
</dbReference>
<protein>
    <submittedName>
        <fullName evidence="1">Uncharacterized protein</fullName>
    </submittedName>
</protein>
<organism evidence="1 2">
    <name type="scientific">Pistacia integerrima</name>
    <dbReference type="NCBI Taxonomy" id="434235"/>
    <lineage>
        <taxon>Eukaryota</taxon>
        <taxon>Viridiplantae</taxon>
        <taxon>Streptophyta</taxon>
        <taxon>Embryophyta</taxon>
        <taxon>Tracheophyta</taxon>
        <taxon>Spermatophyta</taxon>
        <taxon>Magnoliopsida</taxon>
        <taxon>eudicotyledons</taxon>
        <taxon>Gunneridae</taxon>
        <taxon>Pentapetalae</taxon>
        <taxon>rosids</taxon>
        <taxon>malvids</taxon>
        <taxon>Sapindales</taxon>
        <taxon>Anacardiaceae</taxon>
        <taxon>Pistacia</taxon>
    </lineage>
</organism>